<dbReference type="PANTHER" id="PTHR43293">
    <property type="entry name" value="ACETATE COA-TRANSFERASE YDIF"/>
    <property type="match status" value="1"/>
</dbReference>
<dbReference type="Proteomes" id="UP000634455">
    <property type="component" value="Unassembled WGS sequence"/>
</dbReference>
<dbReference type="InterPro" id="IPR037171">
    <property type="entry name" value="NagB/RpiA_transferase-like"/>
</dbReference>
<name>A0ABQ3D7V5_9RHOB</name>
<dbReference type="PANTHER" id="PTHR43293:SF1">
    <property type="entry name" value="ACETATE COA-TRANSFERASE YDIF"/>
    <property type="match status" value="1"/>
</dbReference>
<sequence length="645" mass="70162">MVDKIVSLEDAVAVIADSDTICVSGFVGIGTPEALLRGLAERYDKQAEPKDISLLFAAAPGDGKDRGLNRLSAPGLVKRAIGGHWSLVPKLGQLAVANKIAAYNLPLGCISQLYRDIAAGKPGMFSKVGLNTFVDPRQIGGAINESSTEKLVELMELDGEEWLFYRSIPIDVAFIRGTTADKAGNITMEREALTLDMLSIAQAAKNSGGLVIAQVERICAEGSMNPREVVVPGNLVDCVVVADASEHLQTYDTPYNHSFTGRLRGVVDELTPMPFSDRKIIARRAAMELPINGVVNLGIGMPEGVGAVANEEEILDHITLTTEAGVMGGVPQSGLDFGAAINANAITQTNQMFDFYDGGGLDLAVLGMAEVDRHGNVNVSRFKDRFAGAGGFINISQNARKLVFVGTFTARGLRVDCKDRELSITAEGQMPKFIDQVEQITFNGKYAAQMGQQVLYVTERCVFRMTVDGLELSEVAPGIDIERDILAHMAFRPIVNNPKTMDPEIFDERRMKLKNTLINVRMEDRLTYDASTNTVFINLAGTAINTREDLDEHYTVMHKFFGALGKKVNIISNFDGRTIAPKLRAAYADFQAELEKQYFLDAARYTTSAFLRQKMGQDLKARALSPNIFETAAEAAAFIKGQSKG</sequence>
<dbReference type="SMART" id="SM00882">
    <property type="entry name" value="CoA_trans"/>
    <property type="match status" value="2"/>
</dbReference>
<reference evidence="2" key="1">
    <citation type="journal article" date="2019" name="Int. J. Syst. Evol. Microbiol.">
        <title>The Global Catalogue of Microorganisms (GCM) 10K type strain sequencing project: providing services to taxonomists for standard genome sequencing and annotation.</title>
        <authorList>
            <consortium name="The Broad Institute Genomics Platform"/>
            <consortium name="The Broad Institute Genome Sequencing Center for Infectious Disease"/>
            <person name="Wu L."/>
            <person name="Ma J."/>
        </authorList>
    </citation>
    <scope>NUCLEOTIDE SEQUENCE [LARGE SCALE GENOMIC DNA]</scope>
    <source>
        <strain evidence="2">KCTC 32465</strain>
    </source>
</reference>
<gene>
    <name evidence="1" type="ORF">GCM10008927_27780</name>
</gene>
<dbReference type="EMBL" id="BMZF01000010">
    <property type="protein sequence ID" value="GHA60681.1"/>
    <property type="molecule type" value="Genomic_DNA"/>
</dbReference>
<dbReference type="GO" id="GO:0016740">
    <property type="term" value="F:transferase activity"/>
    <property type="evidence" value="ECO:0007669"/>
    <property type="project" value="UniProtKB-KW"/>
</dbReference>
<dbReference type="RefSeq" id="WP_229802363.1">
    <property type="nucleotide sequence ID" value="NZ_BMZF01000010.1"/>
</dbReference>
<evidence type="ECO:0000313" key="2">
    <source>
        <dbReference type="Proteomes" id="UP000634455"/>
    </source>
</evidence>
<organism evidence="1 2">
    <name type="scientific">Paramylibacter ulvae</name>
    <dbReference type="NCBI Taxonomy" id="1651968"/>
    <lineage>
        <taxon>Bacteria</taxon>
        <taxon>Pseudomonadati</taxon>
        <taxon>Pseudomonadota</taxon>
        <taxon>Alphaproteobacteria</taxon>
        <taxon>Rhodobacterales</taxon>
        <taxon>Paracoccaceae</taxon>
        <taxon>Paramylibacter</taxon>
    </lineage>
</organism>
<evidence type="ECO:0000313" key="1">
    <source>
        <dbReference type="EMBL" id="GHA60681.1"/>
    </source>
</evidence>
<protein>
    <submittedName>
        <fullName evidence="1">Acyl CoA:acetate/3-ketoacid CoA transferase</fullName>
    </submittedName>
</protein>
<dbReference type="InterPro" id="IPR004165">
    <property type="entry name" value="CoA_trans_fam_I"/>
</dbReference>
<dbReference type="SUPFAM" id="SSF100950">
    <property type="entry name" value="NagB/RpiA/CoA transferase-like"/>
    <property type="match status" value="2"/>
</dbReference>
<dbReference type="Gene3D" id="3.40.1080.10">
    <property type="entry name" value="Glutaconate Coenzyme A-transferase"/>
    <property type="match status" value="2"/>
</dbReference>
<accession>A0ABQ3D7V5</accession>
<keyword evidence="2" id="KW-1185">Reference proteome</keyword>
<keyword evidence="1" id="KW-0808">Transferase</keyword>
<comment type="caution">
    <text evidence="1">The sequence shown here is derived from an EMBL/GenBank/DDBJ whole genome shotgun (WGS) entry which is preliminary data.</text>
</comment>
<dbReference type="Pfam" id="PF01144">
    <property type="entry name" value="CoA_trans"/>
    <property type="match status" value="1"/>
</dbReference>
<proteinExistence type="predicted"/>